<dbReference type="SMART" id="SM00257">
    <property type="entry name" value="LysM"/>
    <property type="match status" value="1"/>
</dbReference>
<sequence>MGLWDKIKDGLTNSKGEIADAARDAAAKAQEQADAARQKADDAAHDAGQSTPEQPQAAPAPHIEPKADEPKAAPHVDEPVKPKKRFKEYTVVSGDTLSEIGARFGADWHEIARINHIENPDLIFPGQVFKIPVD</sequence>
<dbReference type="EMBL" id="SJZJ01000017">
    <property type="protein sequence ID" value="TCJ23397.1"/>
    <property type="molecule type" value="Genomic_DNA"/>
</dbReference>
<dbReference type="SUPFAM" id="SSF54106">
    <property type="entry name" value="LysM domain"/>
    <property type="match status" value="1"/>
</dbReference>
<reference evidence="3 4" key="1">
    <citation type="submission" date="2019-03" db="EMBL/GenBank/DDBJ databases">
        <authorList>
            <person name="Kim M.K.M."/>
        </authorList>
    </citation>
    <scope>NUCLEOTIDE SEQUENCE [LARGE SCALE GENOMIC DNA]</scope>
    <source>
        <strain evidence="3 4">18JY15-6</strain>
    </source>
</reference>
<gene>
    <name evidence="3" type="ORF">EPD65_11070</name>
</gene>
<evidence type="ECO:0000259" key="2">
    <source>
        <dbReference type="PROSITE" id="PS51782"/>
    </source>
</evidence>
<dbReference type="InterPro" id="IPR036779">
    <property type="entry name" value="LysM_dom_sf"/>
</dbReference>
<accession>A0A4R1C079</accession>
<evidence type="ECO:0000256" key="1">
    <source>
        <dbReference type="SAM" id="MobiDB-lite"/>
    </source>
</evidence>
<dbReference type="AlphaFoldDB" id="A0A4R1C079"/>
<feature type="region of interest" description="Disordered" evidence="1">
    <location>
        <begin position="1"/>
        <end position="84"/>
    </location>
</feature>
<protein>
    <submittedName>
        <fullName evidence="3">LysM peptidoglycan-binding domain-containing protein</fullName>
    </submittedName>
</protein>
<dbReference type="Gene3D" id="1.10.287.700">
    <property type="entry name" value="Helix hairpin bin"/>
    <property type="match status" value="1"/>
</dbReference>
<proteinExistence type="predicted"/>
<dbReference type="CDD" id="cd00118">
    <property type="entry name" value="LysM"/>
    <property type="match status" value="1"/>
</dbReference>
<dbReference type="PROSITE" id="PS51782">
    <property type="entry name" value="LYSM"/>
    <property type="match status" value="1"/>
</dbReference>
<dbReference type="InterPro" id="IPR018392">
    <property type="entry name" value="LysM"/>
</dbReference>
<evidence type="ECO:0000313" key="4">
    <source>
        <dbReference type="Proteomes" id="UP000295453"/>
    </source>
</evidence>
<dbReference type="Pfam" id="PF01476">
    <property type="entry name" value="LysM"/>
    <property type="match status" value="1"/>
</dbReference>
<keyword evidence="4" id="KW-1185">Reference proteome</keyword>
<organism evidence="3 4">
    <name type="scientific">Nocardioides jejuensis</name>
    <dbReference type="NCBI Taxonomy" id="2502782"/>
    <lineage>
        <taxon>Bacteria</taxon>
        <taxon>Bacillati</taxon>
        <taxon>Actinomycetota</taxon>
        <taxon>Actinomycetes</taxon>
        <taxon>Propionibacteriales</taxon>
        <taxon>Nocardioidaceae</taxon>
        <taxon>Nocardioides</taxon>
    </lineage>
</organism>
<evidence type="ECO:0000313" key="3">
    <source>
        <dbReference type="EMBL" id="TCJ23397.1"/>
    </source>
</evidence>
<comment type="caution">
    <text evidence="3">The sequence shown here is derived from an EMBL/GenBank/DDBJ whole genome shotgun (WGS) entry which is preliminary data.</text>
</comment>
<feature type="compositionally biased region" description="Basic and acidic residues" evidence="1">
    <location>
        <begin position="17"/>
        <end position="26"/>
    </location>
</feature>
<feature type="domain" description="LysM" evidence="2">
    <location>
        <begin position="87"/>
        <end position="131"/>
    </location>
</feature>
<feature type="compositionally biased region" description="Basic and acidic residues" evidence="1">
    <location>
        <begin position="63"/>
        <end position="81"/>
    </location>
</feature>
<dbReference type="RefSeq" id="WP_131584105.1">
    <property type="nucleotide sequence ID" value="NZ_SJZJ01000017.1"/>
</dbReference>
<dbReference type="Gene3D" id="3.10.350.10">
    <property type="entry name" value="LysM domain"/>
    <property type="match status" value="1"/>
</dbReference>
<dbReference type="OrthoDB" id="1404170at2"/>
<name>A0A4R1C079_9ACTN</name>
<feature type="compositionally biased region" description="Basic and acidic residues" evidence="1">
    <location>
        <begin position="34"/>
        <end position="45"/>
    </location>
</feature>
<dbReference type="Proteomes" id="UP000295453">
    <property type="component" value="Unassembled WGS sequence"/>
</dbReference>